<dbReference type="InterPro" id="IPR052347">
    <property type="entry name" value="Isochorismatase_Nicotinamidase"/>
</dbReference>
<dbReference type="EMBL" id="JAEKNR010000120">
    <property type="protein sequence ID" value="MBJ7598677.1"/>
    <property type="molecule type" value="Genomic_DNA"/>
</dbReference>
<proteinExistence type="inferred from homology"/>
<evidence type="ECO:0000256" key="2">
    <source>
        <dbReference type="ARBA" id="ARBA00022642"/>
    </source>
</evidence>
<evidence type="ECO:0000256" key="3">
    <source>
        <dbReference type="ARBA" id="ARBA00022723"/>
    </source>
</evidence>
<keyword evidence="3" id="KW-0479">Metal-binding</keyword>
<evidence type="ECO:0000256" key="8">
    <source>
        <dbReference type="SAM" id="MobiDB-lite"/>
    </source>
</evidence>
<dbReference type="EC" id="3.5.1.19" evidence="6"/>
<organism evidence="10 11">
    <name type="scientific">Candidatus Nephthysia bennettiae</name>
    <dbReference type="NCBI Taxonomy" id="3127016"/>
    <lineage>
        <taxon>Bacteria</taxon>
        <taxon>Bacillati</taxon>
        <taxon>Candidatus Dormiibacterota</taxon>
        <taxon>Candidatus Dormibacteria</taxon>
        <taxon>Candidatus Dormibacterales</taxon>
        <taxon>Candidatus Dormibacteraceae</taxon>
        <taxon>Candidatus Nephthysia</taxon>
    </lineage>
</organism>
<keyword evidence="11" id="KW-1185">Reference proteome</keyword>
<comment type="similarity">
    <text evidence="1">Belongs to the isochorismatase family.</text>
</comment>
<dbReference type="PANTHER" id="PTHR11080">
    <property type="entry name" value="PYRAZINAMIDASE/NICOTINAMIDASE"/>
    <property type="match status" value="1"/>
</dbReference>
<dbReference type="CDD" id="cd01011">
    <property type="entry name" value="nicotinamidase"/>
    <property type="match status" value="1"/>
</dbReference>
<evidence type="ECO:0000256" key="4">
    <source>
        <dbReference type="ARBA" id="ARBA00022801"/>
    </source>
</evidence>
<feature type="domain" description="Isochorismatase-like" evidence="9">
    <location>
        <begin position="10"/>
        <end position="184"/>
    </location>
</feature>
<evidence type="ECO:0000313" key="11">
    <source>
        <dbReference type="Proteomes" id="UP000612893"/>
    </source>
</evidence>
<comment type="pathway">
    <text evidence="5">Cofactor biosynthesis; nicotinate biosynthesis; nicotinate from nicotinamide: step 1/1.</text>
</comment>
<feature type="region of interest" description="Disordered" evidence="8">
    <location>
        <begin position="274"/>
        <end position="293"/>
    </location>
</feature>
<dbReference type="Gene3D" id="3.40.50.850">
    <property type="entry name" value="Isochorismatase-like"/>
    <property type="match status" value="1"/>
</dbReference>
<dbReference type="AlphaFoldDB" id="A0A934K1A9"/>
<gene>
    <name evidence="10" type="ORF">JF922_11415</name>
</gene>
<protein>
    <recommendedName>
        <fullName evidence="6">nicotinamidase</fullName>
        <ecNumber evidence="6">3.5.1.19</ecNumber>
    </recommendedName>
    <alternativeName>
        <fullName evidence="7">Nicotinamide deamidase</fullName>
    </alternativeName>
</protein>
<comment type="caution">
    <text evidence="10">The sequence shown here is derived from an EMBL/GenBank/DDBJ whole genome shotgun (WGS) entry which is preliminary data.</text>
</comment>
<dbReference type="RefSeq" id="WP_338201881.1">
    <property type="nucleotide sequence ID" value="NZ_JAEKNR010000120.1"/>
</dbReference>
<name>A0A934K1A9_9BACT</name>
<dbReference type="InterPro" id="IPR036380">
    <property type="entry name" value="Isochorismatase-like_sf"/>
</dbReference>
<keyword evidence="4" id="KW-0378">Hydrolase</keyword>
<evidence type="ECO:0000256" key="7">
    <source>
        <dbReference type="ARBA" id="ARBA00043224"/>
    </source>
</evidence>
<dbReference type="InterPro" id="IPR000868">
    <property type="entry name" value="Isochorismatase-like_dom"/>
</dbReference>
<dbReference type="GO" id="GO:0019363">
    <property type="term" value="P:pyridine nucleotide biosynthetic process"/>
    <property type="evidence" value="ECO:0007669"/>
    <property type="project" value="UniProtKB-KW"/>
</dbReference>
<accession>A0A934K1A9</accession>
<evidence type="ECO:0000256" key="6">
    <source>
        <dbReference type="ARBA" id="ARBA00039017"/>
    </source>
</evidence>
<evidence type="ECO:0000259" key="9">
    <source>
        <dbReference type="Pfam" id="PF00857"/>
    </source>
</evidence>
<dbReference type="Pfam" id="PF00857">
    <property type="entry name" value="Isochorismatase"/>
    <property type="match status" value="1"/>
</dbReference>
<evidence type="ECO:0000256" key="1">
    <source>
        <dbReference type="ARBA" id="ARBA00006336"/>
    </source>
</evidence>
<keyword evidence="2" id="KW-0662">Pyridine nucleotide biosynthesis</keyword>
<evidence type="ECO:0000256" key="5">
    <source>
        <dbReference type="ARBA" id="ARBA00037900"/>
    </source>
</evidence>
<evidence type="ECO:0000313" key="10">
    <source>
        <dbReference type="EMBL" id="MBJ7598677.1"/>
    </source>
</evidence>
<reference evidence="10" key="1">
    <citation type="submission" date="2020-10" db="EMBL/GenBank/DDBJ databases">
        <title>Ca. Dormibacterota MAGs.</title>
        <authorList>
            <person name="Montgomery K."/>
        </authorList>
    </citation>
    <scope>NUCLEOTIDE SEQUENCE [LARGE SCALE GENOMIC DNA]</scope>
    <source>
        <strain evidence="10">SC8812_S17_10</strain>
    </source>
</reference>
<dbReference type="Proteomes" id="UP000612893">
    <property type="component" value="Unassembled WGS sequence"/>
</dbReference>
<dbReference type="PANTHER" id="PTHR11080:SF2">
    <property type="entry name" value="LD05707P"/>
    <property type="match status" value="1"/>
</dbReference>
<dbReference type="SUPFAM" id="SSF52499">
    <property type="entry name" value="Isochorismatase-like hydrolases"/>
    <property type="match status" value="1"/>
</dbReference>
<dbReference type="GO" id="GO:0008936">
    <property type="term" value="F:nicotinamidase activity"/>
    <property type="evidence" value="ECO:0007669"/>
    <property type="project" value="UniProtKB-EC"/>
</dbReference>
<dbReference type="GO" id="GO:0046872">
    <property type="term" value="F:metal ion binding"/>
    <property type="evidence" value="ECO:0007669"/>
    <property type="project" value="UniProtKB-KW"/>
</dbReference>
<sequence length="293" mass="30881">MASSPNSGDALLVVDPQVDFCPGGALAVPGGDRIFPAVNRAEARLPLVVASRDWHPPDHVSFAARGGPWPVHCQAGTAGAEFHPALDQGPIQKVFSKGTDADVEAYSAFDGTGLAGWLRSQGVSRLYVAGLATDYCVRASVLDARQAGFDVVVLEDAIGAVEVEPGDGERALAEMREAGAEMARTLADQAPVRHTAESAAERINMSCFELSREVAALRCCVAPASPFARTLLRVVGRVVIDTGAPAADPSVWDNTEVMALQWLNEALQPLGYEVRPTAGSGRPEVPDPSSEWV</sequence>